<dbReference type="PANTHER" id="PTHR37953">
    <property type="entry name" value="UPF0127 PROTEIN MJ1496"/>
    <property type="match status" value="1"/>
</dbReference>
<dbReference type="Proteomes" id="UP000182598">
    <property type="component" value="Unassembled WGS sequence"/>
</dbReference>
<feature type="chain" id="PRO_5005503382" evidence="1">
    <location>
        <begin position="23"/>
        <end position="151"/>
    </location>
</feature>
<reference evidence="3" key="1">
    <citation type="submission" date="2015-08" db="EMBL/GenBank/DDBJ databases">
        <authorList>
            <person name="Varghese N."/>
        </authorList>
    </citation>
    <scope>NUCLEOTIDE SEQUENCE [LARGE SCALE GENOMIC DNA]</scope>
    <source>
        <strain evidence="3">DSM 27808</strain>
    </source>
</reference>
<dbReference type="EMBL" id="CYHB01000001">
    <property type="protein sequence ID" value="CUA82634.1"/>
    <property type="molecule type" value="Genomic_DNA"/>
</dbReference>
<keyword evidence="3" id="KW-1185">Reference proteome</keyword>
<evidence type="ECO:0000313" key="3">
    <source>
        <dbReference type="Proteomes" id="UP000182598"/>
    </source>
</evidence>
<dbReference type="RefSeq" id="WP_055437868.1">
    <property type="nucleotide sequence ID" value="NZ_CYHB01000001.1"/>
</dbReference>
<evidence type="ECO:0000313" key="2">
    <source>
        <dbReference type="EMBL" id="CUA82634.1"/>
    </source>
</evidence>
<dbReference type="Pfam" id="PF02643">
    <property type="entry name" value="DUF192"/>
    <property type="match status" value="1"/>
</dbReference>
<keyword evidence="1" id="KW-0732">Signal</keyword>
<evidence type="ECO:0000256" key="1">
    <source>
        <dbReference type="SAM" id="SignalP"/>
    </source>
</evidence>
<proteinExistence type="predicted"/>
<organism evidence="2 3">
    <name type="scientific">Pseudidiomarina woesei</name>
    <dbReference type="NCBI Taxonomy" id="1381080"/>
    <lineage>
        <taxon>Bacteria</taxon>
        <taxon>Pseudomonadati</taxon>
        <taxon>Pseudomonadota</taxon>
        <taxon>Gammaproteobacteria</taxon>
        <taxon>Alteromonadales</taxon>
        <taxon>Idiomarinaceae</taxon>
        <taxon>Pseudidiomarina</taxon>
    </lineage>
</organism>
<dbReference type="AlphaFoldDB" id="A0A0K6GVK6"/>
<dbReference type="InterPro" id="IPR038695">
    <property type="entry name" value="Saro_0823-like_sf"/>
</dbReference>
<protein>
    <submittedName>
        <fullName evidence="2">Uncharacterized conserved membrane protein, UPF0127 family</fullName>
    </submittedName>
</protein>
<dbReference type="InterPro" id="IPR003795">
    <property type="entry name" value="DUF192"/>
</dbReference>
<accession>A0A0K6GVK6</accession>
<name>A0A0K6GVK6_9GAMM</name>
<feature type="signal peptide" evidence="1">
    <location>
        <begin position="1"/>
        <end position="22"/>
    </location>
</feature>
<sequence>MKRIIACSMLNAVALFVAQADASTKTTNLCIDDHPHSITVEIADTFELRQRGLMMREQLGEHAGMWFTYDEERPGYAGFWMYRTLIPLDIAFLDEQMKIVKIITMEPCASIDPNRCPAYPPQVNYYSAVELNKGYFANYNINEGRHFKRCN</sequence>
<dbReference type="Gene3D" id="2.60.120.1140">
    <property type="entry name" value="Protein of unknown function DUF192"/>
    <property type="match status" value="1"/>
</dbReference>
<dbReference type="PANTHER" id="PTHR37953:SF1">
    <property type="entry name" value="UPF0127 PROTEIN MJ1496"/>
    <property type="match status" value="1"/>
</dbReference>
<gene>
    <name evidence="2" type="ORF">Ga0061064_0135</name>
</gene>
<dbReference type="OrthoDB" id="5526466at2"/>